<gene>
    <name evidence="7 10" type="primary">rplI</name>
    <name evidence="10" type="ORF">NCTC10717_00907</name>
</gene>
<feature type="domain" description="Ribosomal protein L9" evidence="9">
    <location>
        <begin position="13"/>
        <end position="40"/>
    </location>
</feature>
<comment type="similarity">
    <text evidence="1 7">Belongs to the bacterial ribosomal protein bL9 family.</text>
</comment>
<dbReference type="InterPro" id="IPR000244">
    <property type="entry name" value="Ribosomal_bL9"/>
</dbReference>
<evidence type="ECO:0000256" key="2">
    <source>
        <dbReference type="ARBA" id="ARBA00022730"/>
    </source>
</evidence>
<dbReference type="AlphaFoldDB" id="A0A380MUJ4"/>
<sequence>MEIILLDRVNGLGDLGDKVEVKSGYARNFLIPKGKATEASKTKIAEFEARRAELEKQQAERLAASERRAEQLNGKVLTIFAKSGNEGKLFGSVGTQHIAAAAEQQGLELSRPEILMPHGAIRELGEYPIDLKLYGDIQSQVLVRVVEAE</sequence>
<dbReference type="Pfam" id="PF01281">
    <property type="entry name" value="Ribosomal_L9_N"/>
    <property type="match status" value="1"/>
</dbReference>
<reference evidence="10 11" key="1">
    <citation type="submission" date="2018-06" db="EMBL/GenBank/DDBJ databases">
        <authorList>
            <consortium name="Pathogen Informatics"/>
            <person name="Doyle S."/>
        </authorList>
    </citation>
    <scope>NUCLEOTIDE SEQUENCE [LARGE SCALE GENOMIC DNA]</scope>
    <source>
        <strain evidence="10 11">NCTC10717</strain>
    </source>
</reference>
<comment type="function">
    <text evidence="7">Binds to the 23S rRNA.</text>
</comment>
<evidence type="ECO:0000256" key="7">
    <source>
        <dbReference type="HAMAP-Rule" id="MF_00503"/>
    </source>
</evidence>
<evidence type="ECO:0000259" key="9">
    <source>
        <dbReference type="PROSITE" id="PS00651"/>
    </source>
</evidence>
<dbReference type="NCBIfam" id="TIGR00158">
    <property type="entry name" value="L9"/>
    <property type="match status" value="1"/>
</dbReference>
<keyword evidence="3 7" id="KW-0694">RNA-binding</keyword>
<dbReference type="Gene3D" id="3.40.5.10">
    <property type="entry name" value="Ribosomal protein L9, N-terminal domain"/>
    <property type="match status" value="1"/>
</dbReference>
<dbReference type="EMBL" id="UHIA01000004">
    <property type="protein sequence ID" value="SUO96255.1"/>
    <property type="molecule type" value="Genomic_DNA"/>
</dbReference>
<dbReference type="SUPFAM" id="SSF55658">
    <property type="entry name" value="L9 N-domain-like"/>
    <property type="match status" value="1"/>
</dbReference>
<evidence type="ECO:0000256" key="4">
    <source>
        <dbReference type="ARBA" id="ARBA00022980"/>
    </source>
</evidence>
<keyword evidence="4 7" id="KW-0689">Ribosomal protein</keyword>
<dbReference type="InterPro" id="IPR036791">
    <property type="entry name" value="Ribosomal_bL9_C_sf"/>
</dbReference>
<evidence type="ECO:0000313" key="10">
    <source>
        <dbReference type="EMBL" id="SUO96255.1"/>
    </source>
</evidence>
<keyword evidence="11" id="KW-1185">Reference proteome</keyword>
<proteinExistence type="inferred from homology"/>
<dbReference type="InterPro" id="IPR036935">
    <property type="entry name" value="Ribosomal_bL9_N_sf"/>
</dbReference>
<dbReference type="InterPro" id="IPR009027">
    <property type="entry name" value="Ribosomal_bL9/RNase_H1_N"/>
</dbReference>
<accession>A0A380MUJ4</accession>
<dbReference type="GO" id="GO:0019843">
    <property type="term" value="F:rRNA binding"/>
    <property type="evidence" value="ECO:0007669"/>
    <property type="project" value="UniProtKB-UniRule"/>
</dbReference>
<evidence type="ECO:0000256" key="5">
    <source>
        <dbReference type="ARBA" id="ARBA00023274"/>
    </source>
</evidence>
<evidence type="ECO:0000256" key="6">
    <source>
        <dbReference type="ARBA" id="ARBA00035292"/>
    </source>
</evidence>
<dbReference type="GO" id="GO:1990904">
    <property type="term" value="C:ribonucleoprotein complex"/>
    <property type="evidence" value="ECO:0007669"/>
    <property type="project" value="UniProtKB-KW"/>
</dbReference>
<protein>
    <recommendedName>
        <fullName evidence="6 7">Large ribosomal subunit protein bL9</fullName>
    </recommendedName>
</protein>
<dbReference type="PROSITE" id="PS00651">
    <property type="entry name" value="RIBOSOMAL_L9"/>
    <property type="match status" value="1"/>
</dbReference>
<dbReference type="Pfam" id="PF03948">
    <property type="entry name" value="Ribosomal_L9_C"/>
    <property type="match status" value="1"/>
</dbReference>
<evidence type="ECO:0000256" key="3">
    <source>
        <dbReference type="ARBA" id="ARBA00022884"/>
    </source>
</evidence>
<dbReference type="Proteomes" id="UP000254575">
    <property type="component" value="Unassembled WGS sequence"/>
</dbReference>
<dbReference type="SUPFAM" id="SSF55653">
    <property type="entry name" value="Ribosomal protein L9 C-domain"/>
    <property type="match status" value="1"/>
</dbReference>
<dbReference type="OrthoDB" id="9788336at2"/>
<dbReference type="Gene3D" id="3.10.430.100">
    <property type="entry name" value="Ribosomal protein L9, C-terminal domain"/>
    <property type="match status" value="1"/>
</dbReference>
<organism evidence="10 11">
    <name type="scientific">Suttonella indologenes</name>
    <dbReference type="NCBI Taxonomy" id="13276"/>
    <lineage>
        <taxon>Bacteria</taxon>
        <taxon>Pseudomonadati</taxon>
        <taxon>Pseudomonadota</taxon>
        <taxon>Gammaproteobacteria</taxon>
        <taxon>Cardiobacteriales</taxon>
        <taxon>Cardiobacteriaceae</taxon>
        <taxon>Suttonella</taxon>
    </lineage>
</organism>
<keyword evidence="2 7" id="KW-0699">rRNA-binding</keyword>
<dbReference type="PANTHER" id="PTHR21368">
    <property type="entry name" value="50S RIBOSOMAL PROTEIN L9"/>
    <property type="match status" value="1"/>
</dbReference>
<dbReference type="InterPro" id="IPR020069">
    <property type="entry name" value="Ribosomal_bL9_C"/>
</dbReference>
<dbReference type="GO" id="GO:0006412">
    <property type="term" value="P:translation"/>
    <property type="evidence" value="ECO:0007669"/>
    <property type="project" value="UniProtKB-UniRule"/>
</dbReference>
<dbReference type="InterPro" id="IPR020070">
    <property type="entry name" value="Ribosomal_bL9_N"/>
</dbReference>
<keyword evidence="8" id="KW-0175">Coiled coil</keyword>
<dbReference type="InterPro" id="IPR020594">
    <property type="entry name" value="Ribosomal_bL9_bac/chp"/>
</dbReference>
<dbReference type="RefSeq" id="WP_115218183.1">
    <property type="nucleotide sequence ID" value="NZ_UHIA01000004.1"/>
</dbReference>
<evidence type="ECO:0000256" key="8">
    <source>
        <dbReference type="SAM" id="Coils"/>
    </source>
</evidence>
<evidence type="ECO:0000313" key="11">
    <source>
        <dbReference type="Proteomes" id="UP000254575"/>
    </source>
</evidence>
<dbReference type="GO" id="GO:0003735">
    <property type="term" value="F:structural constituent of ribosome"/>
    <property type="evidence" value="ECO:0007669"/>
    <property type="project" value="InterPro"/>
</dbReference>
<feature type="coiled-coil region" evidence="8">
    <location>
        <begin position="37"/>
        <end position="75"/>
    </location>
</feature>
<keyword evidence="5 7" id="KW-0687">Ribonucleoprotein</keyword>
<evidence type="ECO:0000256" key="1">
    <source>
        <dbReference type="ARBA" id="ARBA00010605"/>
    </source>
</evidence>
<dbReference type="HAMAP" id="MF_00503">
    <property type="entry name" value="Ribosomal_bL9"/>
    <property type="match status" value="1"/>
</dbReference>
<dbReference type="GO" id="GO:0005840">
    <property type="term" value="C:ribosome"/>
    <property type="evidence" value="ECO:0007669"/>
    <property type="project" value="UniProtKB-KW"/>
</dbReference>
<name>A0A380MUJ4_9GAMM</name>